<evidence type="ECO:0000256" key="2">
    <source>
        <dbReference type="SAM" id="MobiDB-lite"/>
    </source>
</evidence>
<feature type="region of interest" description="Disordered" evidence="2">
    <location>
        <begin position="218"/>
        <end position="309"/>
    </location>
</feature>
<reference evidence="3" key="1">
    <citation type="submission" date="2023-10" db="EMBL/GenBank/DDBJ databases">
        <authorList>
            <person name="Chen Y."/>
            <person name="Shah S."/>
            <person name="Dougan E. K."/>
            <person name="Thang M."/>
            <person name="Chan C."/>
        </authorList>
    </citation>
    <scope>NUCLEOTIDE SEQUENCE [LARGE SCALE GENOMIC DNA]</scope>
</reference>
<keyword evidence="1" id="KW-0175">Coiled coil</keyword>
<organism evidence="3 4">
    <name type="scientific">Prorocentrum cordatum</name>
    <dbReference type="NCBI Taxonomy" id="2364126"/>
    <lineage>
        <taxon>Eukaryota</taxon>
        <taxon>Sar</taxon>
        <taxon>Alveolata</taxon>
        <taxon>Dinophyceae</taxon>
        <taxon>Prorocentrales</taxon>
        <taxon>Prorocentraceae</taxon>
        <taxon>Prorocentrum</taxon>
    </lineage>
</organism>
<feature type="coiled-coil region" evidence="1">
    <location>
        <begin position="102"/>
        <end position="136"/>
    </location>
</feature>
<evidence type="ECO:0000256" key="1">
    <source>
        <dbReference type="SAM" id="Coils"/>
    </source>
</evidence>
<feature type="compositionally biased region" description="Polar residues" evidence="2">
    <location>
        <begin position="218"/>
        <end position="237"/>
    </location>
</feature>
<evidence type="ECO:0000313" key="3">
    <source>
        <dbReference type="EMBL" id="CAK0826887.1"/>
    </source>
</evidence>
<dbReference type="EMBL" id="CAUYUJ010009469">
    <property type="protein sequence ID" value="CAK0826887.1"/>
    <property type="molecule type" value="Genomic_DNA"/>
</dbReference>
<protein>
    <submittedName>
        <fullName evidence="3">Uncharacterized protein</fullName>
    </submittedName>
</protein>
<feature type="compositionally biased region" description="Polar residues" evidence="2">
    <location>
        <begin position="281"/>
        <end position="303"/>
    </location>
</feature>
<keyword evidence="4" id="KW-1185">Reference proteome</keyword>
<comment type="caution">
    <text evidence="3">The sequence shown here is derived from an EMBL/GenBank/DDBJ whole genome shotgun (WGS) entry which is preliminary data.</text>
</comment>
<evidence type="ECO:0000313" key="4">
    <source>
        <dbReference type="Proteomes" id="UP001189429"/>
    </source>
</evidence>
<sequence>MADMRHQLEEELRQRCSDLEGQQQDTLSKSRACLAAVEDTQRRHGFAMSRVEGTIQELLGRAEEHGLRLGSLEASAALAAQASAPRARLALEPAEPPAGDQLWRLEQTAADLHQRLEQLRDDARSDRAACNALAEQVTEHETRIVGCRAYVDSHQGTLASLDDRIRQVCERQLVQPLSKSVRELARKHLEAQERSEATRMALDQVHEVVSSFQRQVFTSPSTRSAMTPAQYSQSQQIEHFREQPTEVDVVAAEPRRSSSPPKARLDAGIDAATPPPRLQALRSSGCESSPGASGPSLAQSPAAPTSPKETFGPLIMELLNKLKDIAPKVIEHERFIELVRANGQLAVTKEDLEALRDEMRGFRCRMVEVEQSIENIRTV</sequence>
<feature type="coiled-coil region" evidence="1">
    <location>
        <begin position="338"/>
        <end position="372"/>
    </location>
</feature>
<dbReference type="Proteomes" id="UP001189429">
    <property type="component" value="Unassembled WGS sequence"/>
</dbReference>
<gene>
    <name evidence="3" type="ORF">PCOR1329_LOCUS26561</name>
</gene>
<name>A0ABN9S5B2_9DINO</name>
<dbReference type="Gene3D" id="1.10.287.1490">
    <property type="match status" value="1"/>
</dbReference>
<accession>A0ABN9S5B2</accession>
<proteinExistence type="predicted"/>